<comment type="caution">
    <text evidence="2">The sequence shown here is derived from an EMBL/GenBank/DDBJ whole genome shotgun (WGS) entry which is preliminary data.</text>
</comment>
<dbReference type="EMBL" id="AJWZ01007717">
    <property type="protein sequence ID" value="EKC56129.1"/>
    <property type="molecule type" value="Genomic_DNA"/>
</dbReference>
<gene>
    <name evidence="2" type="ORF">OBE_11223</name>
</gene>
<evidence type="ECO:0000256" key="1">
    <source>
        <dbReference type="SAM" id="Phobius"/>
    </source>
</evidence>
<proteinExistence type="predicted"/>
<organism evidence="2">
    <name type="scientific">human gut metagenome</name>
    <dbReference type="NCBI Taxonomy" id="408170"/>
    <lineage>
        <taxon>unclassified sequences</taxon>
        <taxon>metagenomes</taxon>
        <taxon>organismal metagenomes</taxon>
    </lineage>
</organism>
<name>K1SL55_9ZZZZ</name>
<feature type="transmembrane region" description="Helical" evidence="1">
    <location>
        <begin position="35"/>
        <end position="57"/>
    </location>
</feature>
<evidence type="ECO:0000313" key="2">
    <source>
        <dbReference type="EMBL" id="EKC56129.1"/>
    </source>
</evidence>
<accession>K1SL55</accession>
<keyword evidence="1" id="KW-0472">Membrane</keyword>
<protein>
    <submittedName>
        <fullName evidence="2">Membrane protein</fullName>
    </submittedName>
</protein>
<sequence>IAIFFGLPLVLAIIHSIFGIKFGMALMEGLAKSEDLLPSIIATIIIIGVIYGTYFLATYFESKNIIKEEE</sequence>
<reference evidence="2" key="1">
    <citation type="journal article" date="2013" name="Environ. Microbiol.">
        <title>Microbiota from the distal guts of lean and obese adolescents exhibit partial functional redundancy besides clear differences in community structure.</title>
        <authorList>
            <person name="Ferrer M."/>
            <person name="Ruiz A."/>
            <person name="Lanza F."/>
            <person name="Haange S.B."/>
            <person name="Oberbach A."/>
            <person name="Till H."/>
            <person name="Bargiela R."/>
            <person name="Campoy C."/>
            <person name="Segura M.T."/>
            <person name="Richter M."/>
            <person name="von Bergen M."/>
            <person name="Seifert J."/>
            <person name="Suarez A."/>
        </authorList>
    </citation>
    <scope>NUCLEOTIDE SEQUENCE</scope>
</reference>
<dbReference type="AlphaFoldDB" id="K1SL55"/>
<feature type="non-terminal residue" evidence="2">
    <location>
        <position position="1"/>
    </location>
</feature>
<keyword evidence="1" id="KW-0812">Transmembrane</keyword>
<keyword evidence="1" id="KW-1133">Transmembrane helix</keyword>